<keyword evidence="3" id="KW-1185">Reference proteome</keyword>
<dbReference type="Proteomes" id="UP000031549">
    <property type="component" value="Unassembled WGS sequence"/>
</dbReference>
<dbReference type="EMBL" id="JTCM02000010">
    <property type="protein sequence ID" value="NEU72437.1"/>
    <property type="molecule type" value="Genomic_DNA"/>
</dbReference>
<name>A0A846H490_9CYAN</name>
<dbReference type="RefSeq" id="WP_039739306.1">
    <property type="nucleotide sequence ID" value="NZ_JTCM02000010.1"/>
</dbReference>
<dbReference type="AlphaFoldDB" id="A0A846H490"/>
<sequence>MQSSLKKSEFWFKAMGVASFANMTCSAIALADMLQPNQKPFILPNNLKSLAPLKKMQIFKVERNDFAKNTCSIERDSVCEF</sequence>
<reference evidence="2 3" key="1">
    <citation type="journal article" date="2015" name="Genome Announc.">
        <title>Draft Genome Sequence of Cyanobacterium Hassallia byssoidea Strain VB512170, Isolated from Monuments in India.</title>
        <authorList>
            <person name="Singh D."/>
            <person name="Chandrababunaidu M.M."/>
            <person name="Panda A."/>
            <person name="Sen D."/>
            <person name="Bhattacharyya S."/>
            <person name="Adhikary S.P."/>
            <person name="Tripathy S."/>
        </authorList>
    </citation>
    <scope>NUCLEOTIDE SEQUENCE [LARGE SCALE GENOMIC DNA]</scope>
    <source>
        <strain evidence="2 3">VB512170</strain>
    </source>
</reference>
<gene>
    <name evidence="2" type="ORF">PI95_007580</name>
</gene>
<evidence type="ECO:0000313" key="3">
    <source>
        <dbReference type="Proteomes" id="UP000031549"/>
    </source>
</evidence>
<keyword evidence="1" id="KW-0732">Signal</keyword>
<accession>A0A846H490</accession>
<organism evidence="2 3">
    <name type="scientific">Hassallia byssoidea VB512170</name>
    <dbReference type="NCBI Taxonomy" id="1304833"/>
    <lineage>
        <taxon>Bacteria</taxon>
        <taxon>Bacillati</taxon>
        <taxon>Cyanobacteriota</taxon>
        <taxon>Cyanophyceae</taxon>
        <taxon>Nostocales</taxon>
        <taxon>Tolypothrichaceae</taxon>
        <taxon>Hassallia</taxon>
    </lineage>
</organism>
<feature type="signal peptide" evidence="1">
    <location>
        <begin position="1"/>
        <end position="31"/>
    </location>
</feature>
<protein>
    <submittedName>
        <fullName evidence="2">Uncharacterized protein</fullName>
    </submittedName>
</protein>
<evidence type="ECO:0000256" key="1">
    <source>
        <dbReference type="SAM" id="SignalP"/>
    </source>
</evidence>
<feature type="chain" id="PRO_5032728977" evidence="1">
    <location>
        <begin position="32"/>
        <end position="81"/>
    </location>
</feature>
<proteinExistence type="predicted"/>
<comment type="caution">
    <text evidence="2">The sequence shown here is derived from an EMBL/GenBank/DDBJ whole genome shotgun (WGS) entry which is preliminary data.</text>
</comment>
<evidence type="ECO:0000313" key="2">
    <source>
        <dbReference type="EMBL" id="NEU72437.1"/>
    </source>
</evidence>